<evidence type="ECO:0000256" key="6">
    <source>
        <dbReference type="PIRNR" id="PIRNR018968"/>
    </source>
</evidence>
<dbReference type="Pfam" id="PF02687">
    <property type="entry name" value="FtsX"/>
    <property type="match status" value="1"/>
</dbReference>
<evidence type="ECO:0000313" key="8">
    <source>
        <dbReference type="EMBL" id="MBP2025925.1"/>
    </source>
</evidence>
<feature type="transmembrane region" description="Helical" evidence="6">
    <location>
        <begin position="284"/>
        <end position="308"/>
    </location>
</feature>
<keyword evidence="6" id="KW-0813">Transport</keyword>
<comment type="caution">
    <text evidence="8">The sequence shown here is derived from an EMBL/GenBank/DDBJ whole genome shotgun (WGS) entry which is preliminary data.</text>
</comment>
<dbReference type="RefSeq" id="WP_210061650.1">
    <property type="nucleotide sequence ID" value="NZ_JAGGLJ010000015.1"/>
</dbReference>
<dbReference type="Proteomes" id="UP001519306">
    <property type="component" value="Unassembled WGS sequence"/>
</dbReference>
<keyword evidence="5 6" id="KW-0472">Membrane</keyword>
<keyword evidence="3 6" id="KW-0812">Transmembrane</keyword>
<evidence type="ECO:0000256" key="3">
    <source>
        <dbReference type="ARBA" id="ARBA00022692"/>
    </source>
</evidence>
<feature type="transmembrane region" description="Helical" evidence="6">
    <location>
        <begin position="601"/>
        <end position="622"/>
    </location>
</feature>
<evidence type="ECO:0000256" key="4">
    <source>
        <dbReference type="ARBA" id="ARBA00022989"/>
    </source>
</evidence>
<dbReference type="InterPro" id="IPR003838">
    <property type="entry name" value="ABC3_permease_C"/>
</dbReference>
<evidence type="ECO:0000256" key="1">
    <source>
        <dbReference type="ARBA" id="ARBA00004651"/>
    </source>
</evidence>
<dbReference type="PANTHER" id="PTHR46795">
    <property type="entry name" value="ABC TRANSPORTER PERMEASE-RELATED-RELATED"/>
    <property type="match status" value="1"/>
</dbReference>
<comment type="similarity">
    <text evidence="6">Belongs to the ABC-4 integral membrane protein family.</text>
</comment>
<dbReference type="PIRSF" id="PIRSF018968">
    <property type="entry name" value="ABC_permease_BceB"/>
    <property type="match status" value="1"/>
</dbReference>
<organism evidence="8 9">
    <name type="scientific">Peptoniphilus stercorisuis</name>
    <dbReference type="NCBI Taxonomy" id="1436965"/>
    <lineage>
        <taxon>Bacteria</taxon>
        <taxon>Bacillati</taxon>
        <taxon>Bacillota</taxon>
        <taxon>Tissierellia</taxon>
        <taxon>Tissierellales</taxon>
        <taxon>Peptoniphilaceae</taxon>
        <taxon>Peptoniphilus</taxon>
    </lineage>
</organism>
<feature type="transmembrane region" description="Helical" evidence="6">
    <location>
        <begin position="228"/>
        <end position="251"/>
    </location>
</feature>
<feature type="transmembrane region" description="Helical" evidence="6">
    <location>
        <begin position="154"/>
        <end position="176"/>
    </location>
</feature>
<keyword evidence="4 6" id="KW-1133">Transmembrane helix</keyword>
<feature type="transmembrane region" description="Helical" evidence="6">
    <location>
        <begin position="56"/>
        <end position="81"/>
    </location>
</feature>
<dbReference type="InterPro" id="IPR027022">
    <property type="entry name" value="ABC_permease_BceB-typ"/>
</dbReference>
<evidence type="ECO:0000256" key="2">
    <source>
        <dbReference type="ARBA" id="ARBA00022475"/>
    </source>
</evidence>
<reference evidence="8 9" key="1">
    <citation type="submission" date="2021-03" db="EMBL/GenBank/DDBJ databases">
        <title>Genomic Encyclopedia of Type Strains, Phase IV (KMG-IV): sequencing the most valuable type-strain genomes for metagenomic binning, comparative biology and taxonomic classification.</title>
        <authorList>
            <person name="Goeker M."/>
        </authorList>
    </citation>
    <scope>NUCLEOTIDE SEQUENCE [LARGE SCALE GENOMIC DNA]</scope>
    <source>
        <strain evidence="8 9">DSM 27563</strain>
    </source>
</reference>
<feature type="transmembrane region" description="Helical" evidence="6">
    <location>
        <begin position="197"/>
        <end position="216"/>
    </location>
</feature>
<feature type="transmembrane region" description="Helical" evidence="6">
    <location>
        <begin position="514"/>
        <end position="539"/>
    </location>
</feature>
<keyword evidence="2 6" id="KW-1003">Cell membrane</keyword>
<sequence>MNSFKIAKMNFKNNIRTYLLYIIAMVFAVSSYYNFWNLSLNPQVNASKEISMYINATNGITIFFMIIFLIFFIMYSSNFFLNERKKEIGLYSLMGIDNNKLAFIFASEGLFLGAISILVGLFVGILFSKLFMMILAKVAILNIVFKFNISLKAILITSATFIVIFLVSFIIGYIKIIRMNLIDLIHSGKTDEKAPKVKYFSGLISIIILIIAYIIAVSYKKIGFGTSLYSAVILVIIGTTLFFRSFFTIFISRLIKNKHFLYKGTNIVSYSNIFFRIQDNYKTLAAVCVLVTATITSLATVASVKYYVEKNYEIDSPFTISYISKDEKEIEKVNNLLHSENVIPKLNTNYKYIESNSYAVINRSTFSKILNDLDYKNKDKILNKYNIDNKSLLYIEAPGTMGSLLNHKSISLSDKNYDILNIVRVPTFGKLISKATIVIDDDEYNNFKNIEKENQFNGILLEAKNSKEKMKEININIDTNSNVEIILTTKLMSILKEPKDLYTSVMTDLSSYNVAGVVFFLGSFMAFVFMFATGSILYFKIVGEALKEKNRFTIIKNIGTTKEEIEKSIKDQVKIYYISPYILGIIHSSFAIYVLSMLMTFPLYIPMVGSIVILGLVLYVFYRFTIKKYIETVLN</sequence>
<evidence type="ECO:0000256" key="5">
    <source>
        <dbReference type="ARBA" id="ARBA00023136"/>
    </source>
</evidence>
<feature type="transmembrane region" description="Helical" evidence="6">
    <location>
        <begin position="18"/>
        <end position="36"/>
    </location>
</feature>
<feature type="domain" description="ABC3 transporter permease C-terminal" evidence="7">
    <location>
        <begin position="60"/>
        <end position="180"/>
    </location>
</feature>
<dbReference type="InterPro" id="IPR052536">
    <property type="entry name" value="ABC-4_Integral_Memb_Prot"/>
</dbReference>
<feature type="transmembrane region" description="Helical" evidence="6">
    <location>
        <begin position="101"/>
        <end position="134"/>
    </location>
</feature>
<evidence type="ECO:0000313" key="9">
    <source>
        <dbReference type="Proteomes" id="UP001519306"/>
    </source>
</evidence>
<evidence type="ECO:0000259" key="7">
    <source>
        <dbReference type="Pfam" id="PF02687"/>
    </source>
</evidence>
<comment type="subcellular location">
    <subcellularLocation>
        <location evidence="1 6">Cell membrane</location>
        <topology evidence="1 6">Multi-pass membrane protein</topology>
    </subcellularLocation>
</comment>
<proteinExistence type="inferred from homology"/>
<dbReference type="EMBL" id="JAGGLJ010000015">
    <property type="protein sequence ID" value="MBP2025925.1"/>
    <property type="molecule type" value="Genomic_DNA"/>
</dbReference>
<accession>A0ABS4KDU0</accession>
<gene>
    <name evidence="8" type="ORF">J2Z71_001476</name>
</gene>
<name>A0ABS4KDU0_9FIRM</name>
<dbReference type="PANTHER" id="PTHR46795:SF3">
    <property type="entry name" value="ABC TRANSPORTER PERMEASE"/>
    <property type="match status" value="1"/>
</dbReference>
<keyword evidence="9" id="KW-1185">Reference proteome</keyword>
<feature type="transmembrane region" description="Helical" evidence="6">
    <location>
        <begin position="575"/>
        <end position="595"/>
    </location>
</feature>
<protein>
    <submittedName>
        <fullName evidence="8">ABC transport system permease protein</fullName>
    </submittedName>
</protein>